<dbReference type="RefSeq" id="WP_039421910.1">
    <property type="nucleotide sequence ID" value="NZ_JRAI01000078.1"/>
</dbReference>
<dbReference type="Proteomes" id="UP000030130">
    <property type="component" value="Unassembled WGS sequence"/>
</dbReference>
<name>A0A0A2EZ98_9PORP</name>
<keyword evidence="1" id="KW-0812">Transmembrane</keyword>
<accession>A0A0A2EZ98</accession>
<dbReference type="STRING" id="111105.HR09_07895"/>
<dbReference type="EMBL" id="JRAI01000078">
    <property type="protein sequence ID" value="KGN84211.1"/>
    <property type="molecule type" value="Genomic_DNA"/>
</dbReference>
<keyword evidence="1" id="KW-0472">Membrane</keyword>
<feature type="transmembrane region" description="Helical" evidence="1">
    <location>
        <begin position="92"/>
        <end position="111"/>
    </location>
</feature>
<keyword evidence="1" id="KW-1133">Transmembrane helix</keyword>
<comment type="caution">
    <text evidence="2">The sequence shown here is derived from an EMBL/GenBank/DDBJ whole genome shotgun (WGS) entry which is preliminary data.</text>
</comment>
<evidence type="ECO:0000313" key="2">
    <source>
        <dbReference type="EMBL" id="KGN84211.1"/>
    </source>
</evidence>
<protein>
    <submittedName>
        <fullName evidence="2">Uncharacterized protein</fullName>
    </submittedName>
</protein>
<organism evidence="2 3">
    <name type="scientific">Porphyromonas gulae</name>
    <dbReference type="NCBI Taxonomy" id="111105"/>
    <lineage>
        <taxon>Bacteria</taxon>
        <taxon>Pseudomonadati</taxon>
        <taxon>Bacteroidota</taxon>
        <taxon>Bacteroidia</taxon>
        <taxon>Bacteroidales</taxon>
        <taxon>Porphyromonadaceae</taxon>
        <taxon>Porphyromonas</taxon>
    </lineage>
</organism>
<sequence>MTREERNKIDRLLESFYAGTTSPEEELELYCLLEGLPDPAPYDSDLQLLRALIGLPERETAMEDDSDKALLEKIASWEDRVRHPSRRLSLRWVCYGAVACVALALAIGVAVELNTVWQLSSNRNGIALDRDEAVRETAYAMELLEYCLDRGADAEGEFVEMLGWEEEALYTETAMSEEEYDRNTIE</sequence>
<dbReference type="OrthoDB" id="1013882at2"/>
<proteinExistence type="predicted"/>
<reference evidence="2 3" key="1">
    <citation type="submission" date="2014-08" db="EMBL/GenBank/DDBJ databases">
        <title>Porphyromonas gulae strain:COT-052_OH1451 Genome sequencing.</title>
        <authorList>
            <person name="Wallis C."/>
            <person name="Deusch O."/>
            <person name="O'Flynn C."/>
            <person name="Davis I."/>
            <person name="Jospin G."/>
            <person name="Darling A.E."/>
            <person name="Coil D.A."/>
            <person name="Alexiev A."/>
            <person name="Horsfall A."/>
            <person name="Kirkwood N."/>
            <person name="Harris S."/>
            <person name="Eisen J.A."/>
        </authorList>
    </citation>
    <scope>NUCLEOTIDE SEQUENCE [LARGE SCALE GENOMIC DNA]</scope>
    <source>
        <strain evidence="3">COT-052 OH1451</strain>
    </source>
</reference>
<gene>
    <name evidence="2" type="ORF">HR08_09255</name>
</gene>
<dbReference type="AlphaFoldDB" id="A0A0A2EZ98"/>
<evidence type="ECO:0000256" key="1">
    <source>
        <dbReference type="SAM" id="Phobius"/>
    </source>
</evidence>
<evidence type="ECO:0000313" key="3">
    <source>
        <dbReference type="Proteomes" id="UP000030130"/>
    </source>
</evidence>